<dbReference type="PANTHER" id="PTHR22916">
    <property type="entry name" value="GLYCOSYLTRANSFERASE"/>
    <property type="match status" value="1"/>
</dbReference>
<dbReference type="CDD" id="cd06433">
    <property type="entry name" value="GT_2_WfgS_like"/>
    <property type="match status" value="1"/>
</dbReference>
<feature type="domain" description="Glycosyltransferase 2-like" evidence="1">
    <location>
        <begin position="9"/>
        <end position="164"/>
    </location>
</feature>
<dbReference type="AlphaFoldDB" id="A0A4Q0U803"/>
<dbReference type="EMBL" id="DYXT01000031">
    <property type="protein sequence ID" value="HJE39343.1"/>
    <property type="molecule type" value="Genomic_DNA"/>
</dbReference>
<name>A0A4Q0U803_9BACT</name>
<reference evidence="2" key="1">
    <citation type="journal article" date="2021" name="PeerJ">
        <title>Extensive microbial diversity within the chicken gut microbiome revealed by metagenomics and culture.</title>
        <authorList>
            <person name="Gilroy R."/>
            <person name="Ravi A."/>
            <person name="Getino M."/>
            <person name="Pursley I."/>
            <person name="Horton D.L."/>
            <person name="Alikhan N.F."/>
            <person name="Baker D."/>
            <person name="Gharbi K."/>
            <person name="Hall N."/>
            <person name="Watson M."/>
            <person name="Adriaenssens E.M."/>
            <person name="Foster-Nyarko E."/>
            <person name="Jarju S."/>
            <person name="Secka A."/>
            <person name="Antonio M."/>
            <person name="Oren A."/>
            <person name="Chaudhuri R.R."/>
            <person name="La Ragione R."/>
            <person name="Hildebrand F."/>
            <person name="Pallen M.J."/>
        </authorList>
    </citation>
    <scope>NUCLEOTIDE SEQUENCE</scope>
    <source>
        <strain evidence="2">4100</strain>
    </source>
</reference>
<gene>
    <name evidence="2" type="ORF">K8V47_06265</name>
</gene>
<evidence type="ECO:0000313" key="2">
    <source>
        <dbReference type="EMBL" id="HJE39343.1"/>
    </source>
</evidence>
<dbReference type="Gene3D" id="3.90.550.10">
    <property type="entry name" value="Spore Coat Polysaccharide Biosynthesis Protein SpsA, Chain A"/>
    <property type="match status" value="1"/>
</dbReference>
<dbReference type="Pfam" id="PF00535">
    <property type="entry name" value="Glycos_transf_2"/>
    <property type="match status" value="1"/>
</dbReference>
<reference evidence="2" key="2">
    <citation type="submission" date="2021-09" db="EMBL/GenBank/DDBJ databases">
        <authorList>
            <person name="Gilroy R."/>
        </authorList>
    </citation>
    <scope>NUCLEOTIDE SEQUENCE</scope>
    <source>
        <strain evidence="2">4100</strain>
    </source>
</reference>
<dbReference type="Proteomes" id="UP000711407">
    <property type="component" value="Unassembled WGS sequence"/>
</dbReference>
<evidence type="ECO:0000259" key="1">
    <source>
        <dbReference type="Pfam" id="PF00535"/>
    </source>
</evidence>
<dbReference type="InterPro" id="IPR029044">
    <property type="entry name" value="Nucleotide-diphossugar_trans"/>
</dbReference>
<dbReference type="GO" id="GO:0016758">
    <property type="term" value="F:hexosyltransferase activity"/>
    <property type="evidence" value="ECO:0007669"/>
    <property type="project" value="UniProtKB-ARBA"/>
</dbReference>
<organism evidence="2 3">
    <name type="scientific">Candidatus Amulumruptor caecigallinarius</name>
    <dbReference type="NCBI Taxonomy" id="2109911"/>
    <lineage>
        <taxon>Bacteria</taxon>
        <taxon>Pseudomonadati</taxon>
        <taxon>Bacteroidota</taxon>
        <taxon>Bacteroidia</taxon>
        <taxon>Bacteroidales</taxon>
        <taxon>Muribaculaceae</taxon>
        <taxon>Candidatus Amulumruptor</taxon>
    </lineage>
</organism>
<sequence length="256" mass="29467">MSEVRPLFSIITVTYNARLTLPPTFDSVREQTCDLYEMIVVDGASTDGTVEMLRSCTDVNLRWISEPDKGIYDAMNKGISMAQGDYLIFLNAGDRFASAETLQMLADAAMDHDFPGIIYGQTDIVDSRGRVLGPRHLRAPETLSPDSFKEGMVVCHQAFVVLRKIAGFYNLKYRFSADYDWCIQCLQHSRRNHYVDETIIHYLNEGMTTANMRASLRERFRIMCRYFGTFHTILRHLKFLKRYINRRCSSASPNKQ</sequence>
<proteinExistence type="predicted"/>
<accession>A0A4Q0U803</accession>
<dbReference type="InterPro" id="IPR001173">
    <property type="entry name" value="Glyco_trans_2-like"/>
</dbReference>
<protein>
    <submittedName>
        <fullName evidence="2">Glycosyltransferase</fullName>
    </submittedName>
</protein>
<evidence type="ECO:0000313" key="3">
    <source>
        <dbReference type="Proteomes" id="UP000711407"/>
    </source>
</evidence>
<comment type="caution">
    <text evidence="2">The sequence shown here is derived from an EMBL/GenBank/DDBJ whole genome shotgun (WGS) entry which is preliminary data.</text>
</comment>
<dbReference type="SUPFAM" id="SSF53448">
    <property type="entry name" value="Nucleotide-diphospho-sugar transferases"/>
    <property type="match status" value="1"/>
</dbReference>
<dbReference type="PANTHER" id="PTHR22916:SF3">
    <property type="entry name" value="UDP-GLCNAC:BETAGAL BETA-1,3-N-ACETYLGLUCOSAMINYLTRANSFERASE-LIKE PROTEIN 1"/>
    <property type="match status" value="1"/>
</dbReference>